<dbReference type="VEuPathDB" id="VectorBase:LLOJ010749"/>
<keyword evidence="7 10" id="KW-0472">Membrane</keyword>
<evidence type="ECO:0000313" key="12">
    <source>
        <dbReference type="Proteomes" id="UP000092461"/>
    </source>
</evidence>
<comment type="subcellular location">
    <subcellularLocation>
        <location evidence="1 10">Cell membrane</location>
        <topology evidence="1 10">Multi-pass membrane protein</topology>
    </subcellularLocation>
</comment>
<keyword evidence="12" id="KW-1185">Reference proteome</keyword>
<dbReference type="GO" id="GO:0005886">
    <property type="term" value="C:plasma membrane"/>
    <property type="evidence" value="ECO:0007669"/>
    <property type="project" value="UniProtKB-SubCell"/>
</dbReference>
<evidence type="ECO:0000256" key="9">
    <source>
        <dbReference type="ARBA" id="ARBA00023224"/>
    </source>
</evidence>
<dbReference type="EMBL" id="AJWK01004940">
    <property type="status" value="NOT_ANNOTATED_CDS"/>
    <property type="molecule type" value="Genomic_DNA"/>
</dbReference>
<feature type="transmembrane region" description="Helical" evidence="10">
    <location>
        <begin position="283"/>
        <end position="305"/>
    </location>
</feature>
<evidence type="ECO:0000256" key="6">
    <source>
        <dbReference type="ARBA" id="ARBA00022989"/>
    </source>
</evidence>
<protein>
    <recommendedName>
        <fullName evidence="10">Odorant receptor</fullName>
    </recommendedName>
</protein>
<evidence type="ECO:0000256" key="5">
    <source>
        <dbReference type="ARBA" id="ARBA00022725"/>
    </source>
</evidence>
<keyword evidence="4 10" id="KW-0812">Transmembrane</keyword>
<evidence type="ECO:0000313" key="11">
    <source>
        <dbReference type="EnsemblMetazoa" id="LLOJ010749-PA"/>
    </source>
</evidence>
<evidence type="ECO:0000256" key="10">
    <source>
        <dbReference type="RuleBase" id="RU351113"/>
    </source>
</evidence>
<evidence type="ECO:0000256" key="4">
    <source>
        <dbReference type="ARBA" id="ARBA00022692"/>
    </source>
</evidence>
<dbReference type="InterPro" id="IPR004117">
    <property type="entry name" value="7tm6_olfct_rcpt"/>
</dbReference>
<feature type="transmembrane region" description="Helical" evidence="10">
    <location>
        <begin position="126"/>
        <end position="151"/>
    </location>
</feature>
<dbReference type="VEuPathDB" id="VectorBase:LLONM1_002792"/>
<dbReference type="EnsemblMetazoa" id="LLOJ010749-RA">
    <property type="protein sequence ID" value="LLOJ010749-PA"/>
    <property type="gene ID" value="LLOJ010749"/>
</dbReference>
<feature type="transmembrane region" description="Helical" evidence="10">
    <location>
        <begin position="33"/>
        <end position="54"/>
    </location>
</feature>
<evidence type="ECO:0000256" key="1">
    <source>
        <dbReference type="ARBA" id="ARBA00004651"/>
    </source>
</evidence>
<dbReference type="GO" id="GO:0007165">
    <property type="term" value="P:signal transduction"/>
    <property type="evidence" value="ECO:0007669"/>
    <property type="project" value="UniProtKB-KW"/>
</dbReference>
<dbReference type="PANTHER" id="PTHR21137">
    <property type="entry name" value="ODORANT RECEPTOR"/>
    <property type="match status" value="1"/>
</dbReference>
<name>A0A240SXV4_LUTLO</name>
<feature type="transmembrane region" description="Helical" evidence="10">
    <location>
        <begin position="251"/>
        <end position="277"/>
    </location>
</feature>
<dbReference type="AlphaFoldDB" id="A0A240SXV4"/>
<evidence type="ECO:0000256" key="8">
    <source>
        <dbReference type="ARBA" id="ARBA00023170"/>
    </source>
</evidence>
<evidence type="ECO:0000256" key="3">
    <source>
        <dbReference type="ARBA" id="ARBA00022606"/>
    </source>
</evidence>
<organism evidence="11 12">
    <name type="scientific">Lutzomyia longipalpis</name>
    <name type="common">Sand fly</name>
    <dbReference type="NCBI Taxonomy" id="7200"/>
    <lineage>
        <taxon>Eukaryota</taxon>
        <taxon>Metazoa</taxon>
        <taxon>Ecdysozoa</taxon>
        <taxon>Arthropoda</taxon>
        <taxon>Hexapoda</taxon>
        <taxon>Insecta</taxon>
        <taxon>Pterygota</taxon>
        <taxon>Neoptera</taxon>
        <taxon>Endopterygota</taxon>
        <taxon>Diptera</taxon>
        <taxon>Nematocera</taxon>
        <taxon>Psychodoidea</taxon>
        <taxon>Psychodidae</taxon>
        <taxon>Lutzomyia</taxon>
        <taxon>Lutzomyia</taxon>
    </lineage>
</organism>
<sequence length="376" mass="43760">MEKIVENFDEYYSVFFNIATFYFAFKQQWWKNLTTFCFLVVEIFTVVTSFYDIYYHFGDPSGSDSFLFGIILGSAICQIIAKQIYSNFHRDKMLNLLEWAKTFETRHFDPLIDMVVSQKLLAARKFTIIAVVIYMSLFTLAGSMYSCVFIVRGVEGKYWLVIPYLSKDNEYFNLITVTGHVIVFIFIGTCYGLSDTPSFITGLHLMGFLDAMKCAIRLMKDATYAEEYPKILRQIHLLHLEIIMKLNEFNYLIYIIALTQFLSSMVLLAFMISLIIVTPNEFMMYYCGVLIIIQLFIFCIFGEILTVKTENITEELYQINWYEFSIAEQKKLLLILQISQRNYAIKAGGMYPINIYAFIQIVKLAITYAALMTTLV</sequence>
<dbReference type="PANTHER" id="PTHR21137:SF35">
    <property type="entry name" value="ODORANT RECEPTOR 19A-RELATED"/>
    <property type="match status" value="1"/>
</dbReference>
<keyword evidence="9 10" id="KW-0807">Transducer</keyword>
<keyword evidence="2" id="KW-1003">Cell membrane</keyword>
<feature type="transmembrane region" description="Helical" evidence="10">
    <location>
        <begin position="171"/>
        <end position="193"/>
    </location>
</feature>
<accession>A0A240SXV4</accession>
<proteinExistence type="inferred from homology"/>
<reference evidence="11" key="1">
    <citation type="submission" date="2020-05" db="UniProtKB">
        <authorList>
            <consortium name="EnsemblMetazoa"/>
        </authorList>
    </citation>
    <scope>IDENTIFICATION</scope>
    <source>
        <strain evidence="11">Jacobina</strain>
    </source>
</reference>
<dbReference type="Proteomes" id="UP000092461">
    <property type="component" value="Unassembled WGS sequence"/>
</dbReference>
<comment type="similarity">
    <text evidence="10">Belongs to the insect chemoreceptor superfamily. Heteromeric odorant receptor channel (TC 1.A.69) family.</text>
</comment>
<keyword evidence="3 10" id="KW-0716">Sensory transduction</keyword>
<feature type="transmembrane region" description="Helical" evidence="10">
    <location>
        <begin position="66"/>
        <end position="85"/>
    </location>
</feature>
<dbReference type="GO" id="GO:0004984">
    <property type="term" value="F:olfactory receptor activity"/>
    <property type="evidence" value="ECO:0007669"/>
    <property type="project" value="InterPro"/>
</dbReference>
<dbReference type="Pfam" id="PF02949">
    <property type="entry name" value="7tm_6"/>
    <property type="match status" value="1"/>
</dbReference>
<keyword evidence="8 10" id="KW-0675">Receptor</keyword>
<evidence type="ECO:0000256" key="2">
    <source>
        <dbReference type="ARBA" id="ARBA00022475"/>
    </source>
</evidence>
<keyword evidence="6 10" id="KW-1133">Transmembrane helix</keyword>
<dbReference type="GO" id="GO:0005549">
    <property type="term" value="F:odorant binding"/>
    <property type="evidence" value="ECO:0007669"/>
    <property type="project" value="InterPro"/>
</dbReference>
<feature type="transmembrane region" description="Helical" evidence="10">
    <location>
        <begin position="351"/>
        <end position="371"/>
    </location>
</feature>
<evidence type="ECO:0000256" key="7">
    <source>
        <dbReference type="ARBA" id="ARBA00023136"/>
    </source>
</evidence>
<keyword evidence="5 10" id="KW-0552">Olfaction</keyword>